<feature type="region of interest" description="Disordered" evidence="1">
    <location>
        <begin position="46"/>
        <end position="85"/>
    </location>
</feature>
<gene>
    <name evidence="2" type="ORF">DB43_EU00040</name>
</gene>
<evidence type="ECO:0000313" key="2">
    <source>
        <dbReference type="EMBL" id="KIA78120.1"/>
    </source>
</evidence>
<name>A0A0C1CB13_9BACT</name>
<reference evidence="2 3" key="1">
    <citation type="journal article" date="2014" name="Mol. Biol. Evol.">
        <title>Massive expansion of Ubiquitination-related gene families within the Chlamydiae.</title>
        <authorList>
            <person name="Domman D."/>
            <person name="Collingro A."/>
            <person name="Lagkouvardos I."/>
            <person name="Gehre L."/>
            <person name="Weinmaier T."/>
            <person name="Rattei T."/>
            <person name="Subtil A."/>
            <person name="Horn M."/>
        </authorList>
    </citation>
    <scope>NUCLEOTIDE SEQUENCE [LARGE SCALE GENOMIC DNA]</scope>
    <source>
        <strain evidence="2 3">OEW1</strain>
    </source>
</reference>
<comment type="caution">
    <text evidence="2">The sequence shown here is derived from an EMBL/GenBank/DDBJ whole genome shotgun (WGS) entry which is preliminary data.</text>
</comment>
<organism evidence="2 3">
    <name type="scientific">Parachlamydia acanthamoebae</name>
    <dbReference type="NCBI Taxonomy" id="83552"/>
    <lineage>
        <taxon>Bacteria</taxon>
        <taxon>Pseudomonadati</taxon>
        <taxon>Chlamydiota</taxon>
        <taxon>Chlamydiia</taxon>
        <taxon>Parachlamydiales</taxon>
        <taxon>Parachlamydiaceae</taxon>
        <taxon>Parachlamydia</taxon>
    </lineage>
</organism>
<evidence type="ECO:0000256" key="1">
    <source>
        <dbReference type="SAM" id="MobiDB-lite"/>
    </source>
</evidence>
<protein>
    <submittedName>
        <fullName evidence="2">Uncharacterized protein</fullName>
    </submittedName>
</protein>
<sequence>MTPHGVAIPPQSKYQIPSHYIENESRPGSYGVVSEVEKFVEKLRIDPATPPGKKGPNYSHYHLNNKGTHYSPRPGDSNPGFGITK</sequence>
<dbReference type="AlphaFoldDB" id="A0A0C1CB13"/>
<dbReference type="EMBL" id="JSAM01000039">
    <property type="protein sequence ID" value="KIA78120.1"/>
    <property type="molecule type" value="Genomic_DNA"/>
</dbReference>
<feature type="region of interest" description="Disordered" evidence="1">
    <location>
        <begin position="1"/>
        <end position="28"/>
    </location>
</feature>
<dbReference type="PATRIC" id="fig|83552.4.peg.687"/>
<dbReference type="Proteomes" id="UP000031307">
    <property type="component" value="Unassembled WGS sequence"/>
</dbReference>
<proteinExistence type="predicted"/>
<evidence type="ECO:0000313" key="3">
    <source>
        <dbReference type="Proteomes" id="UP000031307"/>
    </source>
</evidence>
<accession>A0A0C1CB13</accession>